<organism evidence="3 4">
    <name type="scientific">Pontibacter korlensis</name>
    <dbReference type="NCBI Taxonomy" id="400092"/>
    <lineage>
        <taxon>Bacteria</taxon>
        <taxon>Pseudomonadati</taxon>
        <taxon>Bacteroidota</taxon>
        <taxon>Cytophagia</taxon>
        <taxon>Cytophagales</taxon>
        <taxon>Hymenobacteraceae</taxon>
        <taxon>Pontibacter</taxon>
    </lineage>
</organism>
<evidence type="ECO:0000313" key="3">
    <source>
        <dbReference type="EMBL" id="AKD01979.1"/>
    </source>
</evidence>
<keyword evidence="1" id="KW-0175">Coiled coil</keyword>
<dbReference type="OrthoDB" id="852102at2"/>
<feature type="transmembrane region" description="Helical" evidence="2">
    <location>
        <begin position="6"/>
        <end position="22"/>
    </location>
</feature>
<dbReference type="Proteomes" id="UP000033109">
    <property type="component" value="Chromosome"/>
</dbReference>
<dbReference type="RefSeq" id="WP_046308684.1">
    <property type="nucleotide sequence ID" value="NZ_CBCSCY010000056.1"/>
</dbReference>
<feature type="coiled-coil region" evidence="1">
    <location>
        <begin position="24"/>
        <end position="58"/>
    </location>
</feature>
<accession>A0A0E3ZBS5</accession>
<keyword evidence="2" id="KW-0472">Membrane</keyword>
<dbReference type="STRING" id="400092.PKOR_01000"/>
<evidence type="ECO:0000313" key="4">
    <source>
        <dbReference type="Proteomes" id="UP000033109"/>
    </source>
</evidence>
<dbReference type="KEGG" id="pko:PKOR_01000"/>
<dbReference type="AlphaFoldDB" id="A0A0E3ZBS5"/>
<evidence type="ECO:0000256" key="2">
    <source>
        <dbReference type="SAM" id="Phobius"/>
    </source>
</evidence>
<reference evidence="3 4" key="1">
    <citation type="journal article" date="2015" name="Sci. Rep.">
        <title>Unraveling adaptation of Pontibacter korlensis to radiation and infertility in desert through complete genome and comparative transcriptomic analysis.</title>
        <authorList>
            <person name="Dai J."/>
            <person name="Dai W."/>
            <person name="Qiu C."/>
            <person name="Yang Z."/>
            <person name="Zhang Y."/>
            <person name="Zhou M."/>
            <person name="Zhang L."/>
            <person name="Fang C."/>
            <person name="Gao Q."/>
            <person name="Yang Q."/>
            <person name="Li X."/>
            <person name="Wang Z."/>
            <person name="Wang Z."/>
            <person name="Jia Z."/>
            <person name="Chen X."/>
        </authorList>
    </citation>
    <scope>NUCLEOTIDE SEQUENCE [LARGE SCALE GENOMIC DNA]</scope>
    <source>
        <strain evidence="3 4">X14-1T</strain>
    </source>
</reference>
<dbReference type="PATRIC" id="fig|400092.3.peg.228"/>
<dbReference type="HOGENOM" id="CLU_1561501_0_0_10"/>
<dbReference type="EMBL" id="CP009621">
    <property type="protein sequence ID" value="AKD01979.1"/>
    <property type="molecule type" value="Genomic_DNA"/>
</dbReference>
<keyword evidence="2" id="KW-1133">Transmembrane helix</keyword>
<protein>
    <submittedName>
        <fullName evidence="3">Uncharacterized protein</fullName>
    </submittedName>
</protein>
<keyword evidence="2" id="KW-0812">Transmembrane</keyword>
<keyword evidence="4" id="KW-1185">Reference proteome</keyword>
<gene>
    <name evidence="3" type="ORF">PKOR_01000</name>
</gene>
<sequence length="171" mass="19223">MKNILPWILAAVFLFLALYFYWQKNEAESRLTIADNQVAEIDQELEDQTEAVDSLEDMVLPPDTMNLVPPGGAAFVDELGSLSQSDIQRLKRKGLKSPESDLMNDLSRKQNKLIPAEGVLGGTMAIRDSRILNDRYALAYYEDGHTGGYLVLKYEVNNGNINWTVVDNSRL</sequence>
<evidence type="ECO:0000256" key="1">
    <source>
        <dbReference type="SAM" id="Coils"/>
    </source>
</evidence>
<proteinExistence type="predicted"/>
<name>A0A0E3ZBS5_9BACT</name>